<dbReference type="eggNOG" id="COG0577">
    <property type="taxonomic scope" value="Bacteria"/>
</dbReference>
<evidence type="ECO:0000259" key="8">
    <source>
        <dbReference type="Pfam" id="PF12704"/>
    </source>
</evidence>
<dbReference type="Proteomes" id="UP000001962">
    <property type="component" value="Chromosome"/>
</dbReference>
<comment type="subcellular location">
    <subcellularLocation>
        <location evidence="1">Cell membrane</location>
        <topology evidence="1">Multi-pass membrane protein</topology>
    </subcellularLocation>
</comment>
<sequence length="843" mass="89106">MRLLQRSGVRYLLGHRWQVALAVLGITLGVAVVTAVDLANRSALQAFQLSAEALTGQATHSITAGSEGFAEALYPWLRIEQRQRRMTPVVEGYAEDQARAGRVWRILGVDPFAEAAVRPALGGIGTAGDLSGFLGRDDRVLMQGEVARELDLAVGDALELRVRGRVRRVVLDGLLEPQRPVDRQGLQDVLVMDIAAAQALLGRPGRLDRIDLVLADEAAADALRQALPAEVRLRPAEARADALLDMSRAFRLNLTAFSLLALLVGAFLIYNAMTFAVVQRRPLFGRLRALGVGRGQILRLVLLEAALLGLVGSVLGLVLGIVLAQGLVGLVTRTINDLYFVVQVRGVQPTGVNIALGLALGVGATLVAAAVPAAEAARSPPRATLSRADLEAGSRRRAPRLALGGGLAVLAGGGLLLVSQALLLAFVGIFLLLMGTALAVPLLVLVASRALARPAGALFGLPGRMAARGVSAGLSRSAVAVAALMIAISTVVGVGVMVESFRATFAQWLDASLEADVYISPPGITGDAAAPLEPGLADRLAAVGGVERITTGRYRRLPQAETDWRLRAYDLGGERAVGFLFRAGDESVWARLRTEDAVLVTEPFQSRYGVGQGDTLALPTPAGEREFRVLGVTYDYTTSAGAVIMAAERYRHHWDDDTINSIAVHAEPGVAVGPLVERLRVAAGDGALLRFRPSAEIRELSLEVFDRTFTITHVLRMLATGVAVVGVLGALLALALERAREMAVLRAMGCSVRQVRRLVLGQSLFAGALAGGLALPLGLVLAVALTQTINQRAFGWSLSVHVDPALLLQALGLALLAALLAGWYPARRMAATPPGDALREEME</sequence>
<evidence type="ECO:0000256" key="4">
    <source>
        <dbReference type="ARBA" id="ARBA00022989"/>
    </source>
</evidence>
<evidence type="ECO:0000313" key="10">
    <source>
        <dbReference type="Proteomes" id="UP000001962"/>
    </source>
</evidence>
<gene>
    <name evidence="9" type="ordered locus">Mlg_1312</name>
</gene>
<accession>Q0A926</accession>
<keyword evidence="2" id="KW-1003">Cell membrane</keyword>
<feature type="transmembrane region" description="Helical" evidence="6">
    <location>
        <begin position="717"/>
        <end position="737"/>
    </location>
</feature>
<feature type="transmembrane region" description="Helical" evidence="6">
    <location>
        <begin position="473"/>
        <end position="498"/>
    </location>
</feature>
<dbReference type="GO" id="GO:0005886">
    <property type="term" value="C:plasma membrane"/>
    <property type="evidence" value="ECO:0007669"/>
    <property type="project" value="UniProtKB-SubCell"/>
</dbReference>
<feature type="domain" description="ABC3 transporter permease C-terminal" evidence="7">
    <location>
        <begin position="718"/>
        <end position="834"/>
    </location>
</feature>
<feature type="transmembrane region" description="Helical" evidence="6">
    <location>
        <begin position="256"/>
        <end position="278"/>
    </location>
</feature>
<dbReference type="EMBL" id="CP000453">
    <property type="protein sequence ID" value="ABI56661.1"/>
    <property type="molecule type" value="Genomic_DNA"/>
</dbReference>
<feature type="transmembrane region" description="Helical" evidence="6">
    <location>
        <begin position="424"/>
        <end position="452"/>
    </location>
</feature>
<protein>
    <recommendedName>
        <fullName evidence="11">ABC3 transporter permease protein domain-containing protein</fullName>
    </recommendedName>
</protein>
<evidence type="ECO:0000256" key="1">
    <source>
        <dbReference type="ARBA" id="ARBA00004651"/>
    </source>
</evidence>
<reference evidence="10" key="1">
    <citation type="submission" date="2006-08" db="EMBL/GenBank/DDBJ databases">
        <title>Complete sequence of Alkalilimnicola ehrilichei MLHE-1.</title>
        <authorList>
            <person name="Copeland A."/>
            <person name="Lucas S."/>
            <person name="Lapidus A."/>
            <person name="Barry K."/>
            <person name="Detter J.C."/>
            <person name="Glavina del Rio T."/>
            <person name="Hammon N."/>
            <person name="Israni S."/>
            <person name="Dalin E."/>
            <person name="Tice H."/>
            <person name="Pitluck S."/>
            <person name="Sims D."/>
            <person name="Brettin T."/>
            <person name="Bruce D."/>
            <person name="Han C."/>
            <person name="Tapia R."/>
            <person name="Gilna P."/>
            <person name="Schmutz J."/>
            <person name="Larimer F."/>
            <person name="Land M."/>
            <person name="Hauser L."/>
            <person name="Kyrpides N."/>
            <person name="Mikhailova N."/>
            <person name="Oremland R.S."/>
            <person name="Hoeft S.E."/>
            <person name="Switzer-Blum J."/>
            <person name="Kulp T."/>
            <person name="King G."/>
            <person name="Tabita R."/>
            <person name="Witte B."/>
            <person name="Santini J.M."/>
            <person name="Basu P."/>
            <person name="Hollibaugh J.T."/>
            <person name="Xie G."/>
            <person name="Stolz J.F."/>
            <person name="Richardson P."/>
        </authorList>
    </citation>
    <scope>NUCLEOTIDE SEQUENCE [LARGE SCALE GENOMIC DNA]</scope>
    <source>
        <strain evidence="10">ATCC BAA-1101 / DSM 17681 / MLHE-1</strain>
    </source>
</reference>
<evidence type="ECO:0000259" key="7">
    <source>
        <dbReference type="Pfam" id="PF02687"/>
    </source>
</evidence>
<dbReference type="OrthoDB" id="343744at2"/>
<keyword evidence="10" id="KW-1185">Reference proteome</keyword>
<feature type="domain" description="MacB-like periplasmic core" evidence="8">
    <location>
        <begin position="477"/>
        <end position="680"/>
    </location>
</feature>
<dbReference type="PANTHER" id="PTHR30287:SF2">
    <property type="entry name" value="BLL1001 PROTEIN"/>
    <property type="match status" value="1"/>
</dbReference>
<dbReference type="AlphaFoldDB" id="Q0A926"/>
<dbReference type="HOGENOM" id="CLU_012341_0_0_6"/>
<dbReference type="KEGG" id="aeh:Mlg_1312"/>
<dbReference type="InterPro" id="IPR038766">
    <property type="entry name" value="Membrane_comp_ABC_pdt"/>
</dbReference>
<feature type="transmembrane region" description="Helical" evidence="6">
    <location>
        <begin position="758"/>
        <end position="785"/>
    </location>
</feature>
<dbReference type="Pfam" id="PF02687">
    <property type="entry name" value="FtsX"/>
    <property type="match status" value="2"/>
</dbReference>
<evidence type="ECO:0000256" key="2">
    <source>
        <dbReference type="ARBA" id="ARBA00022475"/>
    </source>
</evidence>
<feature type="transmembrane region" description="Helical" evidence="6">
    <location>
        <begin position="805"/>
        <end position="824"/>
    </location>
</feature>
<keyword evidence="4 6" id="KW-1133">Transmembrane helix</keyword>
<feature type="transmembrane region" description="Helical" evidence="6">
    <location>
        <begin position="398"/>
        <end position="418"/>
    </location>
</feature>
<evidence type="ECO:0000256" key="5">
    <source>
        <dbReference type="ARBA" id="ARBA00023136"/>
    </source>
</evidence>
<dbReference type="PANTHER" id="PTHR30287">
    <property type="entry name" value="MEMBRANE COMPONENT OF PREDICTED ABC SUPERFAMILY METABOLITE UPTAKE TRANSPORTER"/>
    <property type="match status" value="1"/>
</dbReference>
<keyword evidence="5 6" id="KW-0472">Membrane</keyword>
<dbReference type="RefSeq" id="WP_011629056.1">
    <property type="nucleotide sequence ID" value="NC_008340.1"/>
</dbReference>
<keyword evidence="3 6" id="KW-0812">Transmembrane</keyword>
<evidence type="ECO:0000313" key="9">
    <source>
        <dbReference type="EMBL" id="ABI56661.1"/>
    </source>
</evidence>
<proteinExistence type="predicted"/>
<dbReference type="InterPro" id="IPR003838">
    <property type="entry name" value="ABC3_permease_C"/>
</dbReference>
<feature type="transmembrane region" description="Helical" evidence="6">
    <location>
        <begin position="351"/>
        <end position="377"/>
    </location>
</feature>
<evidence type="ECO:0008006" key="11">
    <source>
        <dbReference type="Google" id="ProtNLM"/>
    </source>
</evidence>
<organism evidence="9 10">
    <name type="scientific">Alkalilimnicola ehrlichii (strain ATCC BAA-1101 / DSM 17681 / MLHE-1)</name>
    <dbReference type="NCBI Taxonomy" id="187272"/>
    <lineage>
        <taxon>Bacteria</taxon>
        <taxon>Pseudomonadati</taxon>
        <taxon>Pseudomonadota</taxon>
        <taxon>Gammaproteobacteria</taxon>
        <taxon>Chromatiales</taxon>
        <taxon>Ectothiorhodospiraceae</taxon>
        <taxon>Alkalilimnicola</taxon>
    </lineage>
</organism>
<evidence type="ECO:0000256" key="3">
    <source>
        <dbReference type="ARBA" id="ARBA00022692"/>
    </source>
</evidence>
<feature type="domain" description="ABC3 transporter permease C-terminal" evidence="7">
    <location>
        <begin position="256"/>
        <end position="381"/>
    </location>
</feature>
<evidence type="ECO:0000256" key="6">
    <source>
        <dbReference type="SAM" id="Phobius"/>
    </source>
</evidence>
<dbReference type="InterPro" id="IPR025857">
    <property type="entry name" value="MacB_PCD"/>
</dbReference>
<feature type="domain" description="MacB-like periplasmic core" evidence="8">
    <location>
        <begin position="20"/>
        <end position="228"/>
    </location>
</feature>
<feature type="transmembrane region" description="Helical" evidence="6">
    <location>
        <begin position="298"/>
        <end position="331"/>
    </location>
</feature>
<name>Q0A926_ALKEH</name>
<dbReference type="Pfam" id="PF12704">
    <property type="entry name" value="MacB_PCD"/>
    <property type="match status" value="2"/>
</dbReference>